<feature type="coiled-coil region" evidence="1">
    <location>
        <begin position="76"/>
        <end position="103"/>
    </location>
</feature>
<dbReference type="eggNOG" id="COG0677">
    <property type="taxonomic scope" value="Bacteria"/>
</dbReference>
<gene>
    <name evidence="2" type="ORF">P343_12705</name>
</gene>
<sequence length="151" mass="17904">MQSLLKDIDTDKTVEAAKEALEKYQYYRLSVPNVREPKITPAYCLAPASNTNEFHSDTEDCAVYNVDSLVYREKYIDRVNTAIQRLKVEHQRLIRERFLLEADSNLQVSMKMNYSERNYYRKQEKALICLAFALRIEVYEEEWQTFGRNMA</sequence>
<name>V6IVD0_9BACL</name>
<dbReference type="EMBL" id="AWTC01000013">
    <property type="protein sequence ID" value="EST11107.1"/>
    <property type="molecule type" value="Genomic_DNA"/>
</dbReference>
<protein>
    <submittedName>
        <fullName evidence="2">ArpU family transcriptional regulator</fullName>
    </submittedName>
</protein>
<dbReference type="PATRIC" id="fig|1395513.3.peg.2578"/>
<dbReference type="STRING" id="1395513.P343_12705"/>
<keyword evidence="1" id="KW-0175">Coiled coil</keyword>
<dbReference type="NCBIfam" id="TIGR01637">
    <property type="entry name" value="phage_arpU"/>
    <property type="match status" value="1"/>
</dbReference>
<dbReference type="AlphaFoldDB" id="V6IVD0"/>
<evidence type="ECO:0000313" key="2">
    <source>
        <dbReference type="EMBL" id="EST11107.1"/>
    </source>
</evidence>
<keyword evidence="3" id="KW-1185">Reference proteome</keyword>
<dbReference type="Proteomes" id="UP000018296">
    <property type="component" value="Unassembled WGS sequence"/>
</dbReference>
<reference evidence="2 3" key="1">
    <citation type="journal article" date="2013" name="Genome Announc.">
        <title>Genome Sequence of Sporolactobacillus laevolacticus DSM442, an Efficient Polymer-Grade D-Lactate Producer from Agricultural Waste Cottonseed as a Nitrogen Source.</title>
        <authorList>
            <person name="Wang H."/>
            <person name="Wang L."/>
            <person name="Ju J."/>
            <person name="Yu B."/>
            <person name="Ma Y."/>
        </authorList>
    </citation>
    <scope>NUCLEOTIDE SEQUENCE [LARGE SCALE GENOMIC DNA]</scope>
    <source>
        <strain evidence="2 3">DSM 442</strain>
    </source>
</reference>
<evidence type="ECO:0000313" key="3">
    <source>
        <dbReference type="Proteomes" id="UP000018296"/>
    </source>
</evidence>
<comment type="caution">
    <text evidence="2">The sequence shown here is derived from an EMBL/GenBank/DDBJ whole genome shotgun (WGS) entry which is preliminary data.</text>
</comment>
<organism evidence="2 3">
    <name type="scientific">Sporolactobacillus laevolacticus DSM 442</name>
    <dbReference type="NCBI Taxonomy" id="1395513"/>
    <lineage>
        <taxon>Bacteria</taxon>
        <taxon>Bacillati</taxon>
        <taxon>Bacillota</taxon>
        <taxon>Bacilli</taxon>
        <taxon>Bacillales</taxon>
        <taxon>Sporolactobacillaceae</taxon>
        <taxon>Sporolactobacillus</taxon>
    </lineage>
</organism>
<accession>V6IVD0</accession>
<dbReference type="RefSeq" id="WP_023510781.1">
    <property type="nucleotide sequence ID" value="NZ_AWTC01000013.1"/>
</dbReference>
<dbReference type="InterPro" id="IPR006524">
    <property type="entry name" value="ArpU-like"/>
</dbReference>
<evidence type="ECO:0000256" key="1">
    <source>
        <dbReference type="SAM" id="Coils"/>
    </source>
</evidence>
<proteinExistence type="predicted"/>